<proteinExistence type="predicted"/>
<dbReference type="EMBL" id="CP007030">
    <property type="protein sequence ID" value="AHF02120.1"/>
    <property type="molecule type" value="Genomic_DNA"/>
</dbReference>
<organism evidence="1 2">
    <name type="scientific">Thiomicrospira aerophila AL3</name>
    <dbReference type="NCBI Taxonomy" id="717772"/>
    <lineage>
        <taxon>Bacteria</taxon>
        <taxon>Pseudomonadati</taxon>
        <taxon>Pseudomonadota</taxon>
        <taxon>Gammaproteobacteria</taxon>
        <taxon>Thiotrichales</taxon>
        <taxon>Piscirickettsiaceae</taxon>
        <taxon>Thiomicrospira</taxon>
    </lineage>
</organism>
<dbReference type="OrthoDB" id="1525003at2"/>
<evidence type="ECO:0000313" key="2">
    <source>
        <dbReference type="Proteomes" id="UP000005380"/>
    </source>
</evidence>
<name>W0DU60_9GAMM</name>
<keyword evidence="2" id="KW-1185">Reference proteome</keyword>
<gene>
    <name evidence="1" type="ORF">THIAE_10435</name>
</gene>
<dbReference type="eggNOG" id="COG1416">
    <property type="taxonomic scope" value="Bacteria"/>
</dbReference>
<sequence>MHKDSLNYRFGRGSDESHRRDQAVFSELLTHHQALYRRTKILSNGIEALTGSENPKLVKLLHDHVVGMEKRFAAGRAIRSWDPLFAALFEYKDQLNFAYTLCDHGVLATITTDHPKLIELIHCHDQALHQFVDYGYEKSGNPSPKPSWLD</sequence>
<dbReference type="HOGENOM" id="CLU_1730575_0_0_6"/>
<dbReference type="RefSeq" id="WP_006460063.1">
    <property type="nucleotide sequence ID" value="NZ_CP007030.1"/>
</dbReference>
<dbReference type="Proteomes" id="UP000005380">
    <property type="component" value="Chromosome"/>
</dbReference>
<dbReference type="STRING" id="717772.THIAE_10435"/>
<protein>
    <submittedName>
        <fullName evidence="1">Uncharacterized protein</fullName>
    </submittedName>
</protein>
<evidence type="ECO:0000313" key="1">
    <source>
        <dbReference type="EMBL" id="AHF02120.1"/>
    </source>
</evidence>
<accession>W0DU60</accession>
<dbReference type="InParanoid" id="W0DU60"/>
<dbReference type="KEGG" id="tao:THIAE_10435"/>
<reference evidence="1 2" key="1">
    <citation type="submission" date="2013-12" db="EMBL/GenBank/DDBJ databases">
        <authorList>
            <consortium name="DOE Joint Genome Institute"/>
            <person name="Kappler U."/>
            <person name="Huntemann M."/>
            <person name="Han J."/>
            <person name="Chen A."/>
            <person name="Kyrpides N."/>
            <person name="Mavromatis K."/>
            <person name="Markowitz V."/>
            <person name="Palaniappan K."/>
            <person name="Ivanova N."/>
            <person name="Schaumberg A."/>
            <person name="Pati A."/>
            <person name="Liolios K."/>
            <person name="Nordberg H.P."/>
            <person name="Cantor M.N."/>
            <person name="Hua S.X."/>
            <person name="Woyke T."/>
        </authorList>
    </citation>
    <scope>NUCLEOTIDE SEQUENCE [LARGE SCALE GENOMIC DNA]</scope>
    <source>
        <strain evidence="2">AL2</strain>
    </source>
</reference>
<dbReference type="AlphaFoldDB" id="W0DU60"/>